<evidence type="ECO:0008006" key="3">
    <source>
        <dbReference type="Google" id="ProtNLM"/>
    </source>
</evidence>
<keyword evidence="2" id="KW-1185">Reference proteome</keyword>
<accession>A0ABS5W096</accession>
<protein>
    <recommendedName>
        <fullName evidence="3">TIR domain-containing protein</fullName>
    </recommendedName>
</protein>
<gene>
    <name evidence="1" type="ORF">KK060_24895</name>
</gene>
<sequence>IWISPTLTNASEKQKAFIENIKRDAEAQEGAEILQTPLEDFKNIMREELVESSERQIADDTTGRTVYLMHDKVDDLEVRPIKEAIEKSGFKVLLPEFEGELLELRKKHIDNLRTFDAAIIYKGKVNEQWVRMKVLDLLKAPGFGRKKPIIGKAIITAPGESISDDNFKNQNLRVIESDPHRPAESLKSLLQEFNA</sequence>
<dbReference type="Proteomes" id="UP000772618">
    <property type="component" value="Unassembled WGS sequence"/>
</dbReference>
<evidence type="ECO:0000313" key="1">
    <source>
        <dbReference type="EMBL" id="MBT1706535.1"/>
    </source>
</evidence>
<reference evidence="1 2" key="1">
    <citation type="submission" date="2021-05" db="EMBL/GenBank/DDBJ databases">
        <title>A Polyphasic approach of four new species of the genus Ohtaekwangia: Ohtaekwangia histidinii sp. nov., Ohtaekwangia cretensis sp. nov., Ohtaekwangia indiensis sp. nov., Ohtaekwangia reichenbachii sp. nov. from diverse environment.</title>
        <authorList>
            <person name="Octaviana S."/>
        </authorList>
    </citation>
    <scope>NUCLEOTIDE SEQUENCE [LARGE SCALE GENOMIC DNA]</scope>
    <source>
        <strain evidence="1 2">PWU20</strain>
    </source>
</reference>
<proteinExistence type="predicted"/>
<dbReference type="EMBL" id="JAHESD010000140">
    <property type="protein sequence ID" value="MBT1706535.1"/>
    <property type="molecule type" value="Genomic_DNA"/>
</dbReference>
<organism evidence="1 2">
    <name type="scientific">Chryseosolibacter indicus</name>
    <dbReference type="NCBI Taxonomy" id="2782351"/>
    <lineage>
        <taxon>Bacteria</taxon>
        <taxon>Pseudomonadati</taxon>
        <taxon>Bacteroidota</taxon>
        <taxon>Cytophagia</taxon>
        <taxon>Cytophagales</taxon>
        <taxon>Chryseotaleaceae</taxon>
        <taxon>Chryseosolibacter</taxon>
    </lineage>
</organism>
<comment type="caution">
    <text evidence="1">The sequence shown here is derived from an EMBL/GenBank/DDBJ whole genome shotgun (WGS) entry which is preliminary data.</text>
</comment>
<evidence type="ECO:0000313" key="2">
    <source>
        <dbReference type="Proteomes" id="UP000772618"/>
    </source>
</evidence>
<name>A0ABS5W096_9BACT</name>
<feature type="non-terminal residue" evidence="1">
    <location>
        <position position="1"/>
    </location>
</feature>